<organism evidence="3 4">
    <name type="scientific">Sphingomonas panacis</name>
    <dbReference type="NCBI Taxonomy" id="1560345"/>
    <lineage>
        <taxon>Bacteria</taxon>
        <taxon>Pseudomonadati</taxon>
        <taxon>Pseudomonadota</taxon>
        <taxon>Alphaproteobacteria</taxon>
        <taxon>Sphingomonadales</taxon>
        <taxon>Sphingomonadaceae</taxon>
        <taxon>Sphingomonas</taxon>
    </lineage>
</organism>
<dbReference type="KEGG" id="span:AWL63_07085"/>
<dbReference type="InterPro" id="IPR007712">
    <property type="entry name" value="RelE/ParE_toxin"/>
</dbReference>
<dbReference type="Proteomes" id="UP000094256">
    <property type="component" value="Chromosome"/>
</dbReference>
<dbReference type="AlphaFoldDB" id="A0A1B3ZGN7"/>
<comment type="similarity">
    <text evidence="1">Belongs to the RelE toxin family.</text>
</comment>
<dbReference type="Pfam" id="PF05016">
    <property type="entry name" value="ParE_toxin"/>
    <property type="match status" value="1"/>
</dbReference>
<dbReference type="InterPro" id="IPR051803">
    <property type="entry name" value="TA_system_RelE-like_toxin"/>
</dbReference>
<dbReference type="STRING" id="1560345.AWL63_07085"/>
<reference evidence="3 4" key="1">
    <citation type="submission" date="2016-01" db="EMBL/GenBank/DDBJ databases">
        <title>Complete genome and mega plasmid sequence of Sphingomonas panacis DCY99 elicits systemic resistance in rice to Xanthomonas oryzae.</title>
        <authorList>
            <person name="Kim Y.J."/>
            <person name="Yang D.C."/>
            <person name="Sing P."/>
        </authorList>
    </citation>
    <scope>NUCLEOTIDE SEQUENCE [LARGE SCALE GENOMIC DNA]</scope>
    <source>
        <strain evidence="3 4">DCY99</strain>
    </source>
</reference>
<evidence type="ECO:0000256" key="2">
    <source>
        <dbReference type="ARBA" id="ARBA00022649"/>
    </source>
</evidence>
<dbReference type="OrthoDB" id="121597at2"/>
<accession>A0A1B3ZGN7</accession>
<dbReference type="Gene3D" id="3.30.2310.20">
    <property type="entry name" value="RelE-like"/>
    <property type="match status" value="1"/>
</dbReference>
<name>A0A1B3ZGN7_9SPHN</name>
<dbReference type="EMBL" id="CP014168">
    <property type="protein sequence ID" value="AOH86598.1"/>
    <property type="molecule type" value="Genomic_DNA"/>
</dbReference>
<evidence type="ECO:0000256" key="1">
    <source>
        <dbReference type="ARBA" id="ARBA00006226"/>
    </source>
</evidence>
<proteinExistence type="inferred from homology"/>
<evidence type="ECO:0000313" key="3">
    <source>
        <dbReference type="EMBL" id="AOH86598.1"/>
    </source>
</evidence>
<keyword evidence="2" id="KW-1277">Toxin-antitoxin system</keyword>
<keyword evidence="4" id="KW-1185">Reference proteome</keyword>
<gene>
    <name evidence="3" type="ORF">AWL63_07085</name>
</gene>
<dbReference type="PANTHER" id="PTHR33755:SF6">
    <property type="entry name" value="PLASMID STABILIZATION SYSTEM PROTEIN"/>
    <property type="match status" value="1"/>
</dbReference>
<dbReference type="PANTHER" id="PTHR33755">
    <property type="entry name" value="TOXIN PARE1-RELATED"/>
    <property type="match status" value="1"/>
</dbReference>
<dbReference type="InterPro" id="IPR035093">
    <property type="entry name" value="RelE/ParE_toxin_dom_sf"/>
</dbReference>
<dbReference type="NCBIfam" id="TIGR02385">
    <property type="entry name" value="RelE_StbE"/>
    <property type="match status" value="1"/>
</dbReference>
<evidence type="ECO:0000313" key="4">
    <source>
        <dbReference type="Proteomes" id="UP000094256"/>
    </source>
</evidence>
<sequence length="92" mass="10615">MTRRVVWRAKARAQAREIIVYIADRNPAAAERLADRFEDAVDRLPDHPHVHRPGRVSGTREAIVHPNYIIIYRVGESVIEVVAVLHARQRYP</sequence>
<protein>
    <submittedName>
        <fullName evidence="3">Addiction module antitoxin</fullName>
    </submittedName>
</protein>